<name>A0ABX5X2P1_9GAMM</name>
<dbReference type="CDD" id="cd01130">
    <property type="entry name" value="VirB11-like_ATPase"/>
    <property type="match status" value="1"/>
</dbReference>
<accession>A0ABX5X2P1</accession>
<dbReference type="InterPro" id="IPR050921">
    <property type="entry name" value="T4SS_GSP_E_ATPase"/>
</dbReference>
<feature type="domain" description="Bacterial type II secretion system protein E" evidence="3">
    <location>
        <begin position="102"/>
        <end position="377"/>
    </location>
</feature>
<proteinExistence type="inferred from homology"/>
<organism evidence="4 5">
    <name type="scientific">Shewanella psychropiezotolerans</name>
    <dbReference type="NCBI Taxonomy" id="2593655"/>
    <lineage>
        <taxon>Bacteria</taxon>
        <taxon>Pseudomonadati</taxon>
        <taxon>Pseudomonadota</taxon>
        <taxon>Gammaproteobacteria</taxon>
        <taxon>Alteromonadales</taxon>
        <taxon>Shewanellaceae</taxon>
        <taxon>Shewanella</taxon>
    </lineage>
</organism>
<evidence type="ECO:0000256" key="2">
    <source>
        <dbReference type="SAM" id="MobiDB-lite"/>
    </source>
</evidence>
<evidence type="ECO:0000259" key="3">
    <source>
        <dbReference type="Pfam" id="PF00437"/>
    </source>
</evidence>
<comment type="similarity">
    <text evidence="1">Belongs to the GSP E family.</text>
</comment>
<dbReference type="EMBL" id="CP041614">
    <property type="protein sequence ID" value="QDO85248.1"/>
    <property type="molecule type" value="Genomic_DNA"/>
</dbReference>
<evidence type="ECO:0000256" key="1">
    <source>
        <dbReference type="ARBA" id="ARBA00006611"/>
    </source>
</evidence>
<dbReference type="PANTHER" id="PTHR30486:SF15">
    <property type="entry name" value="TYPE II_IV SECRETION SYSTEM ATPASE"/>
    <property type="match status" value="1"/>
</dbReference>
<evidence type="ECO:0000313" key="5">
    <source>
        <dbReference type="Proteomes" id="UP000315947"/>
    </source>
</evidence>
<evidence type="ECO:0000313" key="4">
    <source>
        <dbReference type="EMBL" id="QDO85248.1"/>
    </source>
</evidence>
<dbReference type="InterPro" id="IPR001482">
    <property type="entry name" value="T2SS/T4SS_dom"/>
</dbReference>
<dbReference type="PANTHER" id="PTHR30486">
    <property type="entry name" value="TWITCHING MOTILITY PROTEIN PILT"/>
    <property type="match status" value="1"/>
</dbReference>
<gene>
    <name evidence="4" type="ORF">FM037_20890</name>
</gene>
<dbReference type="Proteomes" id="UP000315947">
    <property type="component" value="Chromosome"/>
</dbReference>
<dbReference type="Gene3D" id="3.40.50.300">
    <property type="entry name" value="P-loop containing nucleotide triphosphate hydrolases"/>
    <property type="match status" value="1"/>
</dbReference>
<dbReference type="InterPro" id="IPR027417">
    <property type="entry name" value="P-loop_NTPase"/>
</dbReference>
<dbReference type="Pfam" id="PF00437">
    <property type="entry name" value="T2SSE"/>
    <property type="match status" value="1"/>
</dbReference>
<keyword evidence="5" id="KW-1185">Reference proteome</keyword>
<feature type="compositionally biased region" description="Polar residues" evidence="2">
    <location>
        <begin position="13"/>
        <end position="27"/>
    </location>
</feature>
<feature type="region of interest" description="Disordered" evidence="2">
    <location>
        <begin position="1"/>
        <end position="32"/>
    </location>
</feature>
<protein>
    <submittedName>
        <fullName evidence="4">CpaF family protein</fullName>
    </submittedName>
</protein>
<reference evidence="4 5" key="1">
    <citation type="submission" date="2019-07" db="EMBL/GenBank/DDBJ databases">
        <title>Shewanella sp. YLB-06 whole genomic sequence.</title>
        <authorList>
            <person name="Yu L."/>
        </authorList>
    </citation>
    <scope>NUCLEOTIDE SEQUENCE [LARGE SCALE GENOMIC DNA]</scope>
    <source>
        <strain evidence="4 5">YLB-06</strain>
    </source>
</reference>
<dbReference type="SUPFAM" id="SSF52540">
    <property type="entry name" value="P-loop containing nucleoside triphosphate hydrolases"/>
    <property type="match status" value="1"/>
</dbReference>
<dbReference type="Gene3D" id="3.30.450.380">
    <property type="match status" value="1"/>
</dbReference>
<sequence length="454" mass="50695">MVQERLMFGRKISANQSPSPRSGSVAMSESVKDSERQQSRFALIHSEVMLAIEPAVVIQLSREELETRTFEAVGDIAQRHQLPMGGQEQKQIMLRLVDEMLGLGPLQVLIDDPDVTDIMVNGHKEVFIEHKGKLKSAEISFRDEEHVLNLARRIVSRIGRRIDETNPMVDARLPDGSRVNVLIPPLALDGTCISIRKFSDNKRSLSQLAELGAMSADMVTLLDIIARCRVNVLISGGTGAGKTTLLNAMSFGFSPEERIITIEDAAELKLAQPHVIRIETRPASAEGLEAVDQRRLLKNALRMRPDRIILGEVRGAEAFDMMQAMNTGHDGSMCTLHANSPSDALIRLENMLLMAEVNLPAQALRRQVAATIDIIVQIERMRDGRRRVTNITELVGLEGDQYLTHDLFRFDYQGQDSQGNVLGQFLSAQKVPKFIEKARYYQLDTRLKQVMGVN</sequence>